<accession>A0A9P8ACT6</accession>
<keyword evidence="12" id="KW-0175">Coiled coil</keyword>
<evidence type="ECO:0000313" key="16">
    <source>
        <dbReference type="Proteomes" id="UP000717515"/>
    </source>
</evidence>
<comment type="caution">
    <text evidence="15">The sequence shown here is derived from an EMBL/GenBank/DDBJ whole genome shotgun (WGS) entry which is preliminary data.</text>
</comment>
<dbReference type="InterPro" id="IPR005164">
    <property type="entry name" value="Allantoicase"/>
</dbReference>
<feature type="coiled-coil region" evidence="12">
    <location>
        <begin position="1066"/>
        <end position="1119"/>
    </location>
</feature>
<feature type="compositionally biased region" description="Basic and acidic residues" evidence="13">
    <location>
        <begin position="1196"/>
        <end position="1206"/>
    </location>
</feature>
<dbReference type="Pfam" id="PF03561">
    <property type="entry name" value="Allantoicase"/>
    <property type="match status" value="2"/>
</dbReference>
<comment type="subcellular location">
    <subcellularLocation>
        <location evidence="2">Cytoplasm</location>
    </subcellularLocation>
    <subcellularLocation>
        <location evidence="3">Golgi apparatus</location>
    </subcellularLocation>
    <subcellularLocation>
        <location evidence="1">Membrane</location>
        <topology evidence="1">Peripheral membrane protein</topology>
        <orientation evidence="1">Cytoplasmic side</orientation>
    </subcellularLocation>
</comment>
<feature type="region of interest" description="Disordered" evidence="13">
    <location>
        <begin position="714"/>
        <end position="794"/>
    </location>
</feature>
<feature type="compositionally biased region" description="Polar residues" evidence="13">
    <location>
        <begin position="1222"/>
        <end position="1239"/>
    </location>
</feature>
<dbReference type="GO" id="GO:0005794">
    <property type="term" value="C:Golgi apparatus"/>
    <property type="evidence" value="ECO:0007669"/>
    <property type="project" value="UniProtKB-SubCell"/>
</dbReference>
<comment type="similarity">
    <text evidence="4">Belongs to the allantoicase family.</text>
</comment>
<proteinExistence type="inferred from homology"/>
<evidence type="ECO:0000256" key="1">
    <source>
        <dbReference type="ARBA" id="ARBA00004287"/>
    </source>
</evidence>
<dbReference type="PANTHER" id="PTHR10555">
    <property type="entry name" value="SORTING NEXIN"/>
    <property type="match status" value="1"/>
</dbReference>
<gene>
    <name evidence="15" type="ORF">KVV02_006534</name>
</gene>
<dbReference type="GO" id="GO:0005829">
    <property type="term" value="C:cytosol"/>
    <property type="evidence" value="ECO:0007669"/>
    <property type="project" value="GOC"/>
</dbReference>
<dbReference type="FunFam" id="1.20.1270.60:FF:000022">
    <property type="entry name" value="Sorting nexin 3 protein"/>
    <property type="match status" value="1"/>
</dbReference>
<dbReference type="NCBIfam" id="TIGR02961">
    <property type="entry name" value="allantoicase"/>
    <property type="match status" value="1"/>
</dbReference>
<comment type="similarity">
    <text evidence="5">Belongs to the sorting nexin family.</text>
</comment>
<evidence type="ECO:0000256" key="13">
    <source>
        <dbReference type="SAM" id="MobiDB-lite"/>
    </source>
</evidence>
<dbReference type="GO" id="GO:0000256">
    <property type="term" value="P:allantoin catabolic process"/>
    <property type="evidence" value="ECO:0007669"/>
    <property type="project" value="InterPro"/>
</dbReference>
<keyword evidence="10" id="KW-0333">Golgi apparatus</keyword>
<dbReference type="SMART" id="SM00312">
    <property type="entry name" value="PX"/>
    <property type="match status" value="1"/>
</dbReference>
<feature type="domain" description="PX" evidence="14">
    <location>
        <begin position="808"/>
        <end position="925"/>
    </location>
</feature>
<feature type="region of interest" description="Disordered" evidence="13">
    <location>
        <begin position="649"/>
        <end position="683"/>
    </location>
</feature>
<feature type="compositionally biased region" description="Polar residues" evidence="13">
    <location>
        <begin position="766"/>
        <end position="776"/>
    </location>
</feature>
<name>A0A9P8ACT6_MORAP</name>
<evidence type="ECO:0000256" key="12">
    <source>
        <dbReference type="SAM" id="Coils"/>
    </source>
</evidence>
<dbReference type="Gene3D" id="1.20.1270.60">
    <property type="entry name" value="Arfaptin homology (AH) domain/BAR domain"/>
    <property type="match status" value="1"/>
</dbReference>
<dbReference type="PROSITE" id="PS50195">
    <property type="entry name" value="PX"/>
    <property type="match status" value="1"/>
</dbReference>
<evidence type="ECO:0000256" key="2">
    <source>
        <dbReference type="ARBA" id="ARBA00004496"/>
    </source>
</evidence>
<feature type="region of interest" description="Disordered" evidence="13">
    <location>
        <begin position="1174"/>
        <end position="1239"/>
    </location>
</feature>
<dbReference type="InterPro" id="IPR008979">
    <property type="entry name" value="Galactose-bd-like_sf"/>
</dbReference>
<dbReference type="GO" id="GO:0042147">
    <property type="term" value="P:retrograde transport, endosome to Golgi"/>
    <property type="evidence" value="ECO:0007669"/>
    <property type="project" value="TreeGrafter"/>
</dbReference>
<dbReference type="GO" id="GO:0015031">
    <property type="term" value="P:protein transport"/>
    <property type="evidence" value="ECO:0007669"/>
    <property type="project" value="UniProtKB-KW"/>
</dbReference>
<evidence type="ECO:0000256" key="6">
    <source>
        <dbReference type="ARBA" id="ARBA00022448"/>
    </source>
</evidence>
<dbReference type="GO" id="GO:0005768">
    <property type="term" value="C:endosome"/>
    <property type="evidence" value="ECO:0007669"/>
    <property type="project" value="TreeGrafter"/>
</dbReference>
<feature type="compositionally biased region" description="Low complexity" evidence="13">
    <location>
        <begin position="1180"/>
        <end position="1195"/>
    </location>
</feature>
<dbReference type="Gene3D" id="3.30.1520.10">
    <property type="entry name" value="Phox-like domain"/>
    <property type="match status" value="1"/>
</dbReference>
<dbReference type="InterPro" id="IPR015908">
    <property type="entry name" value="Allantoicase_dom"/>
</dbReference>
<evidence type="ECO:0000256" key="9">
    <source>
        <dbReference type="ARBA" id="ARBA00022927"/>
    </source>
</evidence>
<feature type="compositionally biased region" description="Polar residues" evidence="13">
    <location>
        <begin position="588"/>
        <end position="614"/>
    </location>
</feature>
<reference evidence="15" key="1">
    <citation type="submission" date="2021-07" db="EMBL/GenBank/DDBJ databases">
        <title>Draft genome of Mortierella alpina, strain LL118, isolated from an aspen leaf litter sample.</title>
        <authorList>
            <person name="Yang S."/>
            <person name="Vinatzer B.A."/>
        </authorList>
    </citation>
    <scope>NUCLEOTIDE SEQUENCE</scope>
    <source>
        <strain evidence="15">LL118</strain>
    </source>
</reference>
<keyword evidence="9" id="KW-0653">Protein transport</keyword>
<dbReference type="Pfam" id="PF00787">
    <property type="entry name" value="PX"/>
    <property type="match status" value="1"/>
</dbReference>
<keyword evidence="6" id="KW-0813">Transport</keyword>
<dbReference type="GO" id="GO:0030904">
    <property type="term" value="C:retromer complex"/>
    <property type="evidence" value="ECO:0007669"/>
    <property type="project" value="UniProtKB-ARBA"/>
</dbReference>
<evidence type="ECO:0000256" key="8">
    <source>
        <dbReference type="ARBA" id="ARBA00022553"/>
    </source>
</evidence>
<dbReference type="EMBL" id="JAIFTL010000010">
    <property type="protein sequence ID" value="KAG9327057.1"/>
    <property type="molecule type" value="Genomic_DNA"/>
</dbReference>
<dbReference type="InterPro" id="IPR015404">
    <property type="entry name" value="Vps5_C"/>
</dbReference>
<dbReference type="SUPFAM" id="SSF64268">
    <property type="entry name" value="PX domain"/>
    <property type="match status" value="1"/>
</dbReference>
<evidence type="ECO:0000256" key="7">
    <source>
        <dbReference type="ARBA" id="ARBA00022490"/>
    </source>
</evidence>
<evidence type="ECO:0000256" key="3">
    <source>
        <dbReference type="ARBA" id="ARBA00004555"/>
    </source>
</evidence>
<feature type="region of interest" description="Disordered" evidence="13">
    <location>
        <begin position="588"/>
        <end position="617"/>
    </location>
</feature>
<evidence type="ECO:0000256" key="4">
    <source>
        <dbReference type="ARBA" id="ARBA00009242"/>
    </source>
</evidence>
<dbReference type="GO" id="GO:0004037">
    <property type="term" value="F:allantoicase activity"/>
    <property type="evidence" value="ECO:0007669"/>
    <property type="project" value="InterPro"/>
</dbReference>
<protein>
    <recommendedName>
        <fullName evidence="14">PX domain-containing protein</fullName>
    </recommendedName>
</protein>
<keyword evidence="8" id="KW-0597">Phosphoprotein</keyword>
<evidence type="ECO:0000256" key="11">
    <source>
        <dbReference type="ARBA" id="ARBA00023136"/>
    </source>
</evidence>
<dbReference type="InterPro" id="IPR036871">
    <property type="entry name" value="PX_dom_sf"/>
</dbReference>
<dbReference type="Proteomes" id="UP000717515">
    <property type="component" value="Unassembled WGS sequence"/>
</dbReference>
<feature type="compositionally biased region" description="Basic and acidic residues" evidence="13">
    <location>
        <begin position="728"/>
        <end position="742"/>
    </location>
</feature>
<dbReference type="PANTHER" id="PTHR10555:SF170">
    <property type="entry name" value="FI18122P1"/>
    <property type="match status" value="1"/>
</dbReference>
<dbReference type="SUPFAM" id="SSF103657">
    <property type="entry name" value="BAR/IMD domain-like"/>
    <property type="match status" value="1"/>
</dbReference>
<dbReference type="Gene3D" id="2.60.120.260">
    <property type="entry name" value="Galactose-binding domain-like"/>
    <property type="match status" value="2"/>
</dbReference>
<sequence length="1239" mass="136863">MLFTVDTVRHPLDMPGEAKDPLILPSEPSEQNGGHILCEHIIHILSLLQHSHSSPKKDIMGQVQSRQQDEKHFKLDASDKEALVVKYTELASSAKGGKVLETSDELFGEGFHLIKDGPAIEDKNRETATGFWKDGWETKRHNKKTHHTAVIQLASAGTVAGFDIDTSFFDGSHPAYASVEACLVVKGVNEKYEWKEILPKVPLSGNSHHYYGLKASDATYTHIKLNMYPDGGIARLRVFGKVSPIFPDEKTVFDLASFSSGGRVIKTSDDRYGKPSNIILPTAGVNTRDGWQTRRSRTEGHHDWVEIKLGTTGLLETLEVDTTHFRGNNPQAVSLEACKSEYNDVQFDPEVKWVSLLTKSEVKGDKKNTYSLSANSEPYSHVRLHIFPDGGVSRLRVYGVRVPEVVETAVLEIAEEKVVDTVDELKVVESSKESSKTVTEIESATVVETEAKETAKALLLSEVSSVTTLVEEETDAPVKKAAKRGRPKASTVGAVAVAAAKLTTPKKKAKGRTASAMDEEDEAGADPVAVVSPRSKKVKEAKEPKEKPAAARIHPSQQHTLPATTPSPASTREATNPYRTCLEHGTRAMTSPTSSVSDLLATTASPSTSNTLDASTFVDPFSESNPFAEDSLGRASSPLMHTSRSLNFGEYYPQSTAPASTADHGDDDHDPDQAVSGSPSLYSTTGFPKSFSAMNLTGDSGSGHEETRTASRYCGGENLRSSSPLNSSHHEDQQEHDSEGGQHRGSGGHQRWGSVDSNARYDSDEQQASSYDPSSSPHREDTGNYRPESTRSLGSQMSFRLPENGVLPWFEITVGEPQKIGDVINPHIVYKVHIKTNSTAFKATDFTVQRRYRDFLWLYNQLTAHNPGVIVPPVSEKHALGRFQDEFVESRRIALERCLRKMTAHPMLYGDPDLKLFLESDSLVAEIKEKRQDSSKGFMTKFGETLSSATTFTKVQETDEWFESRRTQLDVLDSQLRSLLKAIEAIIKQRKDLGAASSEFGESIVSLAGTELNKPLANSLLVLGNLKIRIKELHDKQAHMDVLTLEHTVDEYIRTIGSIKITFMTRAKFNQNMVQAQNDLAKKKSNFEKMNRKTKPEKIQQLQQEITEAELRVDATKKDFEEISSLIRQEFDRFDREKVEDFKQSVEAFLASMVKHQREIVGLWENYFKALNGSVDDHGQPQQPQQQQQGPASAQAHEDSLDDARTSSEVAFPSMAAVESASGRTSHSNDVLSANAWSG</sequence>
<feature type="region of interest" description="Disordered" evidence="13">
    <location>
        <begin position="504"/>
        <end position="574"/>
    </location>
</feature>
<feature type="compositionally biased region" description="Low complexity" evidence="13">
    <location>
        <begin position="562"/>
        <end position="571"/>
    </location>
</feature>
<evidence type="ECO:0000256" key="10">
    <source>
        <dbReference type="ARBA" id="ARBA00023034"/>
    </source>
</evidence>
<dbReference type="SUPFAM" id="SSF49785">
    <property type="entry name" value="Galactose-binding domain-like"/>
    <property type="match status" value="2"/>
</dbReference>
<dbReference type="GO" id="GO:0035091">
    <property type="term" value="F:phosphatidylinositol binding"/>
    <property type="evidence" value="ECO:0007669"/>
    <property type="project" value="InterPro"/>
</dbReference>
<dbReference type="InterPro" id="IPR027267">
    <property type="entry name" value="AH/BAR_dom_sf"/>
</dbReference>
<evidence type="ECO:0000256" key="5">
    <source>
        <dbReference type="ARBA" id="ARBA00010883"/>
    </source>
</evidence>
<dbReference type="GO" id="GO:0045053">
    <property type="term" value="P:protein retention in Golgi apparatus"/>
    <property type="evidence" value="ECO:0007669"/>
    <property type="project" value="TreeGrafter"/>
</dbReference>
<evidence type="ECO:0000259" key="14">
    <source>
        <dbReference type="PROSITE" id="PS50195"/>
    </source>
</evidence>
<dbReference type="AlphaFoldDB" id="A0A9P8ACT6"/>
<organism evidence="15 16">
    <name type="scientific">Mortierella alpina</name>
    <name type="common">Oleaginous fungus</name>
    <name type="synonym">Mortierella renispora</name>
    <dbReference type="NCBI Taxonomy" id="64518"/>
    <lineage>
        <taxon>Eukaryota</taxon>
        <taxon>Fungi</taxon>
        <taxon>Fungi incertae sedis</taxon>
        <taxon>Mucoromycota</taxon>
        <taxon>Mortierellomycotina</taxon>
        <taxon>Mortierellomycetes</taxon>
        <taxon>Mortierellales</taxon>
        <taxon>Mortierellaceae</taxon>
        <taxon>Mortierella</taxon>
    </lineage>
</organism>
<evidence type="ECO:0000313" key="15">
    <source>
        <dbReference type="EMBL" id="KAG9327057.1"/>
    </source>
</evidence>
<keyword evidence="7" id="KW-0963">Cytoplasm</keyword>
<keyword evidence="11" id="KW-0472">Membrane</keyword>
<feature type="compositionally biased region" description="Basic and acidic residues" evidence="13">
    <location>
        <begin position="538"/>
        <end position="549"/>
    </location>
</feature>
<dbReference type="InterPro" id="IPR001683">
    <property type="entry name" value="PX_dom"/>
</dbReference>
<dbReference type="Pfam" id="PF09325">
    <property type="entry name" value="Vps5"/>
    <property type="match status" value="1"/>
</dbReference>